<dbReference type="NCBIfam" id="TIGR03696">
    <property type="entry name" value="Rhs_assc_core"/>
    <property type="match status" value="1"/>
</dbReference>
<dbReference type="SUPFAM" id="SSF51294">
    <property type="entry name" value="Hedgehog/intein (Hint) domain"/>
    <property type="match status" value="1"/>
</dbReference>
<feature type="region of interest" description="Disordered" evidence="1">
    <location>
        <begin position="992"/>
        <end position="1075"/>
    </location>
</feature>
<dbReference type="Pfam" id="PF25275">
    <property type="entry name" value="Golvesin_C"/>
    <property type="match status" value="1"/>
</dbReference>
<dbReference type="PROSITE" id="PS50818">
    <property type="entry name" value="INTEIN_C_TER"/>
    <property type="match status" value="1"/>
</dbReference>
<dbReference type="CDD" id="cd00081">
    <property type="entry name" value="Hint"/>
    <property type="match status" value="1"/>
</dbReference>
<evidence type="ECO:0000259" key="2">
    <source>
        <dbReference type="SMART" id="SM00306"/>
    </source>
</evidence>
<dbReference type="InterPro" id="IPR031325">
    <property type="entry name" value="RHS_repeat"/>
</dbReference>
<dbReference type="Pfam" id="PF05593">
    <property type="entry name" value="RHS_repeat"/>
    <property type="match status" value="1"/>
</dbReference>
<dbReference type="InterPro" id="IPR022385">
    <property type="entry name" value="Rhs_assc_core"/>
</dbReference>
<feature type="compositionally biased region" description="Low complexity" evidence="1">
    <location>
        <begin position="1000"/>
        <end position="1010"/>
    </location>
</feature>
<feature type="compositionally biased region" description="Pro residues" evidence="1">
    <location>
        <begin position="1038"/>
        <end position="1060"/>
    </location>
</feature>
<feature type="domain" description="Hint" evidence="2">
    <location>
        <begin position="1068"/>
        <end position="1173"/>
    </location>
</feature>
<evidence type="ECO:0000313" key="3">
    <source>
        <dbReference type="EMBL" id="MFC6016040.1"/>
    </source>
</evidence>
<dbReference type="PANTHER" id="PTHR32305:SF15">
    <property type="entry name" value="PROTEIN RHSA-RELATED"/>
    <property type="match status" value="1"/>
</dbReference>
<dbReference type="Gene3D" id="2.180.10.10">
    <property type="entry name" value="RHS repeat-associated core"/>
    <property type="match status" value="3"/>
</dbReference>
<dbReference type="SMART" id="SM00306">
    <property type="entry name" value="HintN"/>
    <property type="match status" value="1"/>
</dbReference>
<dbReference type="InterPro" id="IPR003587">
    <property type="entry name" value="Hint_dom_N"/>
</dbReference>
<dbReference type="InterPro" id="IPR030934">
    <property type="entry name" value="Intein_C"/>
</dbReference>
<accession>A0ABW1K3J3</accession>
<organism evidence="3 4">
    <name type="scientific">Plantactinospora solaniradicis</name>
    <dbReference type="NCBI Taxonomy" id="1723736"/>
    <lineage>
        <taxon>Bacteria</taxon>
        <taxon>Bacillati</taxon>
        <taxon>Actinomycetota</taxon>
        <taxon>Actinomycetes</taxon>
        <taxon>Micromonosporales</taxon>
        <taxon>Micromonosporaceae</taxon>
        <taxon>Plantactinospora</taxon>
    </lineage>
</organism>
<sequence length="1322" mass="144433">MTRDDPNDFVTRYTYDELNRRLTVTDPLGERSTAAYDSVGNLVTQVDPKKSRTPDPNDYTTKHEYDLNHRVTAVVDAAGHRTSVRYDRDGNVVETTDQEGNTSLLRLDERGMVAESRTPHSRDGGDIRYFTSRYEYDQVGNPTRTTLPRGTETADPNDFVQTVVYDELNRVKEKHLPFAADDETVNAPDKIFYGYDQVGQLTEVSAPPSDGQSVRNVTRQTYYDNGWLRSSVDPFGIRTNYDYNTVGAQTSRTFLSAGGGSSRTMSWEYHLNGKLKSRSDDGVPVGQHVVLVDNSDANHTEVTGGWRVVEGDGGDHEGYDYRVATATDGSFTWKADIPASGNYDVAVRFPRGAATNARYTVEHNGGSTTRAVDQTQDAGEWINLGRFAFTEDNLRNITLSGDADNPVVADAVRLVRDNSGDVDTEKKTFQHRYDVNDNLVQITDASSGARTDEYTVGYDALDRATSIEERKDGALRNTTSYEYDPNGNIEAWRHDDQTATFAYDARDLVERITNRATGEGAEDRVTTFSYTARSQVRQQVKPNGNTVDFEYYLDGLLRHQVEKKSGDTLVNEHTLEYNANSHKTKDTARRQNADDHSAYLDDVFSYEYDPRDRVRKVTKSSTDGDEKSTETYRHDANNNVIEQQIKDDTTTFRYDRNRLASSTVDGTTFVYGYDPFGRLSRTSTGGEQTERYIYDGFDRTAEYRQGTGAATNTTRYAYDPLDRTVSRTAKAGGDDAKTTTLDYLGLTQQVLTERVDGELRKSYQYSPFGELLGQLSVPENGEREQSYHGYNAHADVESLTNSEGNNIATYGYTAYGGDDTDSFTGADKPDAGNPDAEPANVYRFNTARWDSASGNYDMGLRDYSPGENRFLSLDLYNGALSDLSLSINPFTMNRYSFGGGNPISMVDLTGHWPSLSDIGHIALDVVGLVPVVGEVADVANGIWYLAEGNEVDAALSLTSAIPLIGYGATAVKTGKHVKNGVEAVQAGTKTADDVAAGARGAPPAKTGGDAPPAPPAKGGGDAPPAQSGGNTPAAPTGPAKPAPPPQAPPAPPTAPKPPRSGPSCPLPGNSFTPDTQVLLANGTTKAIEDVEVGDEVVATDPVTGLTESRPVVALIVGEGAKDLVEVTVDTDGARGDATGTVIATADHPFWLDAEERWADADDLATDDWLRTDDRGLVQVLSVRAWNQQQRVHNLTVSDIHTYYVLAGTTPVLVHNCEPSIQTMYESATKGRGSSAAARSYAKHMNRPNTSLFPVSSGLDRADLSEHLVADLLTNPKAARQSFTSDEGVDVIDIWLPDIGARWTKDGNFVGFREVPDMRRGRP</sequence>
<name>A0ABW1K3J3_9ACTN</name>
<dbReference type="Gene3D" id="2.170.16.10">
    <property type="entry name" value="Hedgehog/Intein (Hint) domain"/>
    <property type="match status" value="1"/>
</dbReference>
<dbReference type="Pfam" id="PF07591">
    <property type="entry name" value="PT-HINT"/>
    <property type="match status" value="1"/>
</dbReference>
<dbReference type="PROSITE" id="PS50817">
    <property type="entry name" value="INTEIN_N_TER"/>
    <property type="match status" value="1"/>
</dbReference>
<comment type="caution">
    <text evidence="3">The sequence shown here is derived from an EMBL/GenBank/DDBJ whole genome shotgun (WGS) entry which is preliminary data.</text>
</comment>
<dbReference type="InterPro" id="IPR006141">
    <property type="entry name" value="Intein_N"/>
</dbReference>
<dbReference type="NCBIfam" id="TIGR01643">
    <property type="entry name" value="YD_repeat_2x"/>
    <property type="match status" value="2"/>
</dbReference>
<proteinExistence type="predicted"/>
<dbReference type="InterPro" id="IPR033803">
    <property type="entry name" value="CBD-like_Golvesin-Xly"/>
</dbReference>
<dbReference type="InterPro" id="IPR006530">
    <property type="entry name" value="YD"/>
</dbReference>
<gene>
    <name evidence="3" type="ORF">ACFP2T_07520</name>
</gene>
<evidence type="ECO:0000313" key="4">
    <source>
        <dbReference type="Proteomes" id="UP001596203"/>
    </source>
</evidence>
<dbReference type="InterPro" id="IPR036844">
    <property type="entry name" value="Hint_dom_sf"/>
</dbReference>
<keyword evidence="4" id="KW-1185">Reference proteome</keyword>
<reference evidence="4" key="1">
    <citation type="journal article" date="2019" name="Int. J. Syst. Evol. Microbiol.">
        <title>The Global Catalogue of Microorganisms (GCM) 10K type strain sequencing project: providing services to taxonomists for standard genome sequencing and annotation.</title>
        <authorList>
            <consortium name="The Broad Institute Genomics Platform"/>
            <consortium name="The Broad Institute Genome Sequencing Center for Infectious Disease"/>
            <person name="Wu L."/>
            <person name="Ma J."/>
        </authorList>
    </citation>
    <scope>NUCLEOTIDE SEQUENCE [LARGE SCALE GENOMIC DNA]</scope>
    <source>
        <strain evidence="4">ZS-35-S2</strain>
    </source>
</reference>
<dbReference type="EMBL" id="JBHSPR010000007">
    <property type="protein sequence ID" value="MFC6016040.1"/>
    <property type="molecule type" value="Genomic_DNA"/>
</dbReference>
<dbReference type="CDD" id="cd20745">
    <property type="entry name" value="FIX_RhsA_AHH_HNH-like"/>
    <property type="match status" value="1"/>
</dbReference>
<protein>
    <submittedName>
        <fullName evidence="3">Polymorphic toxin-type HINT domain-containing protein</fullName>
    </submittedName>
</protein>
<evidence type="ECO:0000256" key="1">
    <source>
        <dbReference type="SAM" id="MobiDB-lite"/>
    </source>
</evidence>
<dbReference type="InterPro" id="IPR050708">
    <property type="entry name" value="T6SS_VgrG/RHS"/>
</dbReference>
<dbReference type="Proteomes" id="UP001596203">
    <property type="component" value="Unassembled WGS sequence"/>
</dbReference>
<dbReference type="PANTHER" id="PTHR32305">
    <property type="match status" value="1"/>
</dbReference>